<dbReference type="HOGENOM" id="CLU_015667_1_0_5"/>
<keyword evidence="7" id="KW-0411">Iron-sulfur</keyword>
<dbReference type="SUPFAM" id="SSF56014">
    <property type="entry name" value="Nitrite and sulphite reductase 4Fe-4S domain-like"/>
    <property type="match status" value="2"/>
</dbReference>
<dbReference type="GO" id="GO:0016002">
    <property type="term" value="F:sulfite reductase activity"/>
    <property type="evidence" value="ECO:0007669"/>
    <property type="project" value="TreeGrafter"/>
</dbReference>
<evidence type="ECO:0000256" key="4">
    <source>
        <dbReference type="ARBA" id="ARBA00022723"/>
    </source>
</evidence>
<dbReference type="STRING" id="269796.Rru_A1931"/>
<proteinExistence type="predicted"/>
<reference evidence="10 11" key="1">
    <citation type="journal article" date="2011" name="Stand. Genomic Sci.">
        <title>Complete genome sequence of Rhodospirillum rubrum type strain (S1).</title>
        <authorList>
            <person name="Munk A.C."/>
            <person name="Copeland A."/>
            <person name="Lucas S."/>
            <person name="Lapidus A."/>
            <person name="Del Rio T.G."/>
            <person name="Barry K."/>
            <person name="Detter J.C."/>
            <person name="Hammon N."/>
            <person name="Israni S."/>
            <person name="Pitluck S."/>
            <person name="Brettin T."/>
            <person name="Bruce D."/>
            <person name="Han C."/>
            <person name="Tapia R."/>
            <person name="Gilna P."/>
            <person name="Schmutz J."/>
            <person name="Larimer F."/>
            <person name="Land M."/>
            <person name="Kyrpides N.C."/>
            <person name="Mavromatis K."/>
            <person name="Richardson P."/>
            <person name="Rohde M."/>
            <person name="Goker M."/>
            <person name="Klenk H.P."/>
            <person name="Zhang Y."/>
            <person name="Roberts G.P."/>
            <person name="Reslewic S."/>
            <person name="Schwartz D.C."/>
        </authorList>
    </citation>
    <scope>NUCLEOTIDE SEQUENCE [LARGE SCALE GENOMIC DNA]</scope>
    <source>
        <strain evidence="11">ATCC 11170 / ATH 1.1.1 / DSM 467 / LMG 4362 / NCIMB 8255 / S1</strain>
    </source>
</reference>
<evidence type="ECO:0000313" key="10">
    <source>
        <dbReference type="EMBL" id="ABC22731.1"/>
    </source>
</evidence>
<evidence type="ECO:0000256" key="2">
    <source>
        <dbReference type="ARBA" id="ARBA00001966"/>
    </source>
</evidence>
<dbReference type="Gene3D" id="3.90.480.20">
    <property type="match status" value="1"/>
</dbReference>
<dbReference type="GO" id="GO:0020037">
    <property type="term" value="F:heme binding"/>
    <property type="evidence" value="ECO:0007669"/>
    <property type="project" value="InterPro"/>
</dbReference>
<dbReference type="PANTHER" id="PTHR11493">
    <property type="entry name" value="SULFITE REDUCTASE [NADPH] SUBUNIT BETA-RELATED"/>
    <property type="match status" value="1"/>
</dbReference>
<dbReference type="EnsemblBacteria" id="ABC22731">
    <property type="protein sequence ID" value="ABC22731"/>
    <property type="gene ID" value="Rru_A1931"/>
</dbReference>
<dbReference type="GO" id="GO:0050311">
    <property type="term" value="F:sulfite reductase (ferredoxin) activity"/>
    <property type="evidence" value="ECO:0007669"/>
    <property type="project" value="TreeGrafter"/>
</dbReference>
<feature type="domain" description="Nitrite/Sulfite reductase ferredoxin-like" evidence="9">
    <location>
        <begin position="52"/>
        <end position="111"/>
    </location>
</feature>
<evidence type="ECO:0000256" key="7">
    <source>
        <dbReference type="ARBA" id="ARBA00023014"/>
    </source>
</evidence>
<comment type="cofactor">
    <cofactor evidence="2">
        <name>[4Fe-4S] cluster</name>
        <dbReference type="ChEBI" id="CHEBI:49883"/>
    </cofactor>
</comment>
<feature type="domain" description="Nitrite/sulphite reductase 4Fe-4S" evidence="8">
    <location>
        <begin position="119"/>
        <end position="272"/>
    </location>
</feature>
<evidence type="ECO:0000256" key="1">
    <source>
        <dbReference type="ARBA" id="ARBA00001929"/>
    </source>
</evidence>
<dbReference type="InterPro" id="IPR036136">
    <property type="entry name" value="Nit/Sulf_reduc_fer-like_dom_sf"/>
</dbReference>
<dbReference type="InterPro" id="IPR045854">
    <property type="entry name" value="NO2/SO3_Rdtase_4Fe4S_sf"/>
</dbReference>
<name>Q2RT14_RHORT</name>
<dbReference type="GO" id="GO:0009337">
    <property type="term" value="C:sulfite reductase complex (NADPH)"/>
    <property type="evidence" value="ECO:0007669"/>
    <property type="project" value="TreeGrafter"/>
</dbReference>
<feature type="domain" description="Nitrite/Sulfite reductase ferredoxin-like" evidence="9">
    <location>
        <begin position="350"/>
        <end position="401"/>
    </location>
</feature>
<organism evidence="10 11">
    <name type="scientific">Rhodospirillum rubrum (strain ATCC 11170 / ATH 1.1.1 / DSM 467 / LMG 4362 / NCIMB 8255 / S1)</name>
    <dbReference type="NCBI Taxonomy" id="269796"/>
    <lineage>
        <taxon>Bacteria</taxon>
        <taxon>Pseudomonadati</taxon>
        <taxon>Pseudomonadota</taxon>
        <taxon>Alphaproteobacteria</taxon>
        <taxon>Rhodospirillales</taxon>
        <taxon>Rhodospirillaceae</taxon>
        <taxon>Rhodospirillum</taxon>
    </lineage>
</organism>
<dbReference type="PATRIC" id="fig|269796.9.peg.2014"/>
<dbReference type="InterPro" id="IPR005117">
    <property type="entry name" value="NiRdtase/SiRdtase_haem-b_fer"/>
</dbReference>
<dbReference type="KEGG" id="rru:Rru_A1931"/>
<feature type="domain" description="Nitrite/sulphite reductase 4Fe-4S" evidence="8">
    <location>
        <begin position="455"/>
        <end position="550"/>
    </location>
</feature>
<dbReference type="Pfam" id="PF01077">
    <property type="entry name" value="NIR_SIR"/>
    <property type="match status" value="2"/>
</dbReference>
<evidence type="ECO:0000259" key="9">
    <source>
        <dbReference type="Pfam" id="PF03460"/>
    </source>
</evidence>
<gene>
    <name evidence="10" type="ordered locus">Rru_A1931</name>
</gene>
<dbReference type="GO" id="GO:0051539">
    <property type="term" value="F:4 iron, 4 sulfur cluster binding"/>
    <property type="evidence" value="ECO:0007669"/>
    <property type="project" value="UniProtKB-KW"/>
</dbReference>
<keyword evidence="11" id="KW-1185">Reference proteome</keyword>
<sequence>MYRYDEFDAAIVADRISEFRDQVNRRLSGELDEEAFRPLRLMNGVYLQLHAYMLRVCIPYGEINATQLRRLGAIAQRYDRGYGHFTTRQNIQFNWVALSDIPAVLEELAEVGMHAIQTSGNCIRNTTTDPLAGVAADEVEDPRPWAELIRQWSTFHPEFTFLPRKFKVAITGASHDRAAIRFHDIGLELAPIGGGEIGFKVFVGGGMGRTPRLGRLLRDDLPKQHLLSYIEAILRVYNRQGQRENKYKARIKILVDSLGVEAFRAEVDAEWEAMGRATIDVPEAEIARIQSYFVPQDSAPEDGGLAASRAITKRRASDPAFAGWLDANVHAHKVAGHAGVTISLKPAGGIPGDATTAQLETIADLAERYSKGLLRVTHEQNLLLPHVRQEDLPALWAALVAAGLETANVGRIGDIISCPGLDYCSLATARSIPIAQALSARFADPARLRDIGPITLNISGCINACGHHHAGNIGILGLEKTGNEAYQLVLGGAADETAAIARITGQGFSADAIVGAVETVVDTYIGLRQDGETFIETFRRVGVTPFKEALYGSVAA</sequence>
<keyword evidence="6" id="KW-0408">Iron</keyword>
<protein>
    <submittedName>
        <fullName evidence="10">Ferredoxin--nitrite reductase</fullName>
        <ecNumber evidence="10">1.7.7.1</ecNumber>
    </submittedName>
</protein>
<dbReference type="GO" id="GO:0000103">
    <property type="term" value="P:sulfate assimilation"/>
    <property type="evidence" value="ECO:0007669"/>
    <property type="project" value="TreeGrafter"/>
</dbReference>
<evidence type="ECO:0000256" key="3">
    <source>
        <dbReference type="ARBA" id="ARBA00022485"/>
    </source>
</evidence>
<dbReference type="InterPro" id="IPR006067">
    <property type="entry name" value="NO2/SO3_Rdtase_4Fe4S_dom"/>
</dbReference>
<evidence type="ECO:0000313" key="11">
    <source>
        <dbReference type="Proteomes" id="UP000001929"/>
    </source>
</evidence>
<dbReference type="AlphaFoldDB" id="Q2RT14"/>
<dbReference type="EMBL" id="CP000230">
    <property type="protein sequence ID" value="ABC22731.1"/>
    <property type="molecule type" value="Genomic_DNA"/>
</dbReference>
<keyword evidence="3" id="KW-0004">4Fe-4S</keyword>
<dbReference type="GO" id="GO:0048307">
    <property type="term" value="F:ferredoxin-nitrite reductase activity"/>
    <property type="evidence" value="ECO:0007669"/>
    <property type="project" value="UniProtKB-EC"/>
</dbReference>
<dbReference type="RefSeq" id="WP_011389684.1">
    <property type="nucleotide sequence ID" value="NC_007643.1"/>
</dbReference>
<dbReference type="PhylomeDB" id="Q2RT14"/>
<dbReference type="EC" id="1.7.7.1" evidence="10"/>
<dbReference type="SUPFAM" id="SSF55124">
    <property type="entry name" value="Nitrite/Sulfite reductase N-terminal domain-like"/>
    <property type="match status" value="2"/>
</dbReference>
<comment type="cofactor">
    <cofactor evidence="1">
        <name>siroheme</name>
        <dbReference type="ChEBI" id="CHEBI:60052"/>
    </cofactor>
</comment>
<evidence type="ECO:0000256" key="6">
    <source>
        <dbReference type="ARBA" id="ARBA00023004"/>
    </source>
</evidence>
<dbReference type="eggNOG" id="COG0155">
    <property type="taxonomic scope" value="Bacteria"/>
</dbReference>
<keyword evidence="4" id="KW-0479">Metal-binding</keyword>
<dbReference type="GO" id="GO:0046872">
    <property type="term" value="F:metal ion binding"/>
    <property type="evidence" value="ECO:0007669"/>
    <property type="project" value="UniProtKB-KW"/>
</dbReference>
<keyword evidence="5 10" id="KW-0560">Oxidoreductase</keyword>
<dbReference type="Gene3D" id="3.90.480.10">
    <property type="entry name" value="Sulfite Reductase Hemoprotein,Domain 2"/>
    <property type="match status" value="1"/>
</dbReference>
<dbReference type="Pfam" id="PF03460">
    <property type="entry name" value="NIR_SIR_ferr"/>
    <property type="match status" value="2"/>
</dbReference>
<dbReference type="InterPro" id="IPR045169">
    <property type="entry name" value="NO2/SO3_Rdtase_4Fe4S_prot"/>
</dbReference>
<accession>Q2RT14</accession>
<dbReference type="PANTHER" id="PTHR11493:SF47">
    <property type="entry name" value="SULFITE REDUCTASE [NADPH] SUBUNIT BETA"/>
    <property type="match status" value="1"/>
</dbReference>
<dbReference type="Gene3D" id="3.30.413.10">
    <property type="entry name" value="Sulfite Reductase Hemoprotein, domain 1"/>
    <property type="match status" value="2"/>
</dbReference>
<evidence type="ECO:0000259" key="8">
    <source>
        <dbReference type="Pfam" id="PF01077"/>
    </source>
</evidence>
<evidence type="ECO:0000256" key="5">
    <source>
        <dbReference type="ARBA" id="ARBA00023002"/>
    </source>
</evidence>
<dbReference type="Proteomes" id="UP000001929">
    <property type="component" value="Chromosome"/>
</dbReference>